<dbReference type="GO" id="GO:0008234">
    <property type="term" value="F:cysteine-type peptidase activity"/>
    <property type="evidence" value="ECO:0007669"/>
    <property type="project" value="UniProtKB-KW"/>
</dbReference>
<evidence type="ECO:0000256" key="8">
    <source>
        <dbReference type="ARBA" id="ARBA00022989"/>
    </source>
</evidence>
<dbReference type="PANTHER" id="PTHR24221">
    <property type="entry name" value="ATP-BINDING CASSETTE SUB-FAMILY B"/>
    <property type="match status" value="1"/>
</dbReference>
<dbReference type="Gene3D" id="3.40.50.300">
    <property type="entry name" value="P-loop containing nucleotide triphosphate hydrolases"/>
    <property type="match status" value="1"/>
</dbReference>
<name>A0A372ZMJ2_9ACTN</name>
<dbReference type="Pfam" id="PF00664">
    <property type="entry name" value="ABC_membrane"/>
    <property type="match status" value="1"/>
</dbReference>
<evidence type="ECO:0000259" key="13">
    <source>
        <dbReference type="PROSITE" id="PS50893"/>
    </source>
</evidence>
<dbReference type="PROSITE" id="PS50929">
    <property type="entry name" value="ABC_TM1F"/>
    <property type="match status" value="1"/>
</dbReference>
<keyword evidence="9 12" id="KW-0472">Membrane</keyword>
<evidence type="ECO:0000256" key="3">
    <source>
        <dbReference type="ARBA" id="ARBA00022475"/>
    </source>
</evidence>
<keyword evidence="4 12" id="KW-0812">Transmembrane</keyword>
<dbReference type="FunFam" id="3.40.50.300:FF:000299">
    <property type="entry name" value="ABC transporter ATP-binding protein/permease"/>
    <property type="match status" value="1"/>
</dbReference>
<organism evidence="16 17">
    <name type="scientific">Kitasatospora xanthocidica</name>
    <dbReference type="NCBI Taxonomy" id="83382"/>
    <lineage>
        <taxon>Bacteria</taxon>
        <taxon>Bacillati</taxon>
        <taxon>Actinomycetota</taxon>
        <taxon>Actinomycetes</taxon>
        <taxon>Kitasatosporales</taxon>
        <taxon>Streptomycetaceae</taxon>
        <taxon>Kitasatospora</taxon>
    </lineage>
</organism>
<evidence type="ECO:0000256" key="11">
    <source>
        <dbReference type="SAM" id="MobiDB-lite"/>
    </source>
</evidence>
<dbReference type="EMBL" id="QVIG01000001">
    <property type="protein sequence ID" value="RGD56941.1"/>
    <property type="molecule type" value="Genomic_DNA"/>
</dbReference>
<dbReference type="InterPro" id="IPR017871">
    <property type="entry name" value="ABC_transporter-like_CS"/>
</dbReference>
<comment type="caution">
    <text evidence="16">The sequence shown here is derived from an EMBL/GenBank/DDBJ whole genome shotgun (WGS) entry which is preliminary data.</text>
</comment>
<keyword evidence="2" id="KW-0813">Transport</keyword>
<dbReference type="GO" id="GO:0006508">
    <property type="term" value="P:proteolysis"/>
    <property type="evidence" value="ECO:0007669"/>
    <property type="project" value="InterPro"/>
</dbReference>
<gene>
    <name evidence="16" type="ORF">DR950_03275</name>
</gene>
<dbReference type="SUPFAM" id="SSF52540">
    <property type="entry name" value="P-loop containing nucleoside triphosphate hydrolases"/>
    <property type="match status" value="1"/>
</dbReference>
<evidence type="ECO:0000259" key="14">
    <source>
        <dbReference type="PROSITE" id="PS50929"/>
    </source>
</evidence>
<feature type="transmembrane region" description="Helical" evidence="12">
    <location>
        <begin position="224"/>
        <end position="249"/>
    </location>
</feature>
<feature type="transmembrane region" description="Helical" evidence="12">
    <location>
        <begin position="299"/>
        <end position="317"/>
    </location>
</feature>
<keyword evidence="7" id="KW-0067">ATP-binding</keyword>
<keyword evidence="17" id="KW-1185">Reference proteome</keyword>
<proteinExistence type="inferred from homology"/>
<dbReference type="SMART" id="SM00382">
    <property type="entry name" value="AAA"/>
    <property type="match status" value="1"/>
</dbReference>
<keyword evidence="6" id="KW-0378">Hydrolase</keyword>
<evidence type="ECO:0000256" key="6">
    <source>
        <dbReference type="ARBA" id="ARBA00022807"/>
    </source>
</evidence>
<dbReference type="InterPro" id="IPR003439">
    <property type="entry name" value="ABC_transporter-like_ATP-bd"/>
</dbReference>
<keyword evidence="8 12" id="KW-1133">Transmembrane helix</keyword>
<dbReference type="Pfam" id="PF03412">
    <property type="entry name" value="Peptidase_C39"/>
    <property type="match status" value="1"/>
</dbReference>
<dbReference type="GO" id="GO:0005524">
    <property type="term" value="F:ATP binding"/>
    <property type="evidence" value="ECO:0007669"/>
    <property type="project" value="UniProtKB-KW"/>
</dbReference>
<keyword evidence="3" id="KW-1003">Cell membrane</keyword>
<dbReference type="InterPro" id="IPR011527">
    <property type="entry name" value="ABC1_TM_dom"/>
</dbReference>
<dbReference type="GO" id="GO:0016887">
    <property type="term" value="F:ATP hydrolysis activity"/>
    <property type="evidence" value="ECO:0007669"/>
    <property type="project" value="InterPro"/>
</dbReference>
<comment type="subcellular location">
    <subcellularLocation>
        <location evidence="1">Cell membrane</location>
        <topology evidence="1">Multi-pass membrane protein</topology>
    </subcellularLocation>
</comment>
<feature type="domain" description="ABC transmembrane type-1" evidence="14">
    <location>
        <begin position="185"/>
        <end position="466"/>
    </location>
</feature>
<dbReference type="InterPro" id="IPR027417">
    <property type="entry name" value="P-loop_NTPase"/>
</dbReference>
<feature type="transmembrane region" description="Helical" evidence="12">
    <location>
        <begin position="183"/>
        <end position="204"/>
    </location>
</feature>
<evidence type="ECO:0000256" key="10">
    <source>
        <dbReference type="ARBA" id="ARBA00061644"/>
    </source>
</evidence>
<feature type="domain" description="Peptidase C39" evidence="15">
    <location>
        <begin position="30"/>
        <end position="149"/>
    </location>
</feature>
<dbReference type="Proteomes" id="UP000263377">
    <property type="component" value="Unassembled WGS sequence"/>
</dbReference>
<keyword evidence="6" id="KW-0788">Thiol protease</keyword>
<dbReference type="PANTHER" id="PTHR24221:SF606">
    <property type="entry name" value="COLICIN V SECRETION-PROCESSING ATP-BINDING PROTEIN"/>
    <property type="match status" value="1"/>
</dbReference>
<comment type="similarity">
    <text evidence="10">Belongs to the ABC transporter superfamily. Lipid exporter (TC 3.A.1.106) family.</text>
</comment>
<dbReference type="Pfam" id="PF00005">
    <property type="entry name" value="ABC_tran"/>
    <property type="match status" value="1"/>
</dbReference>
<feature type="region of interest" description="Disordered" evidence="11">
    <location>
        <begin position="1"/>
        <end position="26"/>
    </location>
</feature>
<dbReference type="InterPro" id="IPR036640">
    <property type="entry name" value="ABC1_TM_sf"/>
</dbReference>
<dbReference type="InterPro" id="IPR003593">
    <property type="entry name" value="AAA+_ATPase"/>
</dbReference>
<evidence type="ECO:0000313" key="17">
    <source>
        <dbReference type="Proteomes" id="UP000263377"/>
    </source>
</evidence>
<dbReference type="AlphaFoldDB" id="A0A372ZMJ2"/>
<dbReference type="RefSeq" id="WP_117485623.1">
    <property type="nucleotide sequence ID" value="NZ_QVIG01000001.1"/>
</dbReference>
<dbReference type="PROSITE" id="PS50893">
    <property type="entry name" value="ABC_TRANSPORTER_2"/>
    <property type="match status" value="1"/>
</dbReference>
<dbReference type="InterPro" id="IPR005074">
    <property type="entry name" value="Peptidase_C39"/>
</dbReference>
<dbReference type="Gene3D" id="1.20.1560.10">
    <property type="entry name" value="ABC transporter type 1, transmembrane domain"/>
    <property type="match status" value="1"/>
</dbReference>
<evidence type="ECO:0000313" key="16">
    <source>
        <dbReference type="EMBL" id="RGD56941.1"/>
    </source>
</evidence>
<evidence type="ECO:0000256" key="4">
    <source>
        <dbReference type="ARBA" id="ARBA00022692"/>
    </source>
</evidence>
<dbReference type="PROSITE" id="PS50990">
    <property type="entry name" value="PEPTIDASE_C39"/>
    <property type="match status" value="1"/>
</dbReference>
<dbReference type="SUPFAM" id="SSF90123">
    <property type="entry name" value="ABC transporter transmembrane region"/>
    <property type="match status" value="1"/>
</dbReference>
<feature type="compositionally biased region" description="Basic residues" evidence="11">
    <location>
        <begin position="17"/>
        <end position="26"/>
    </location>
</feature>
<keyword evidence="6" id="KW-0645">Protease</keyword>
<evidence type="ECO:0000256" key="7">
    <source>
        <dbReference type="ARBA" id="ARBA00022840"/>
    </source>
</evidence>
<accession>A0A372ZMJ2</accession>
<feature type="domain" description="ABC transporter" evidence="13">
    <location>
        <begin position="498"/>
        <end position="731"/>
    </location>
</feature>
<dbReference type="PROSITE" id="PS00211">
    <property type="entry name" value="ABC_TRANSPORTER_1"/>
    <property type="match status" value="1"/>
</dbReference>
<evidence type="ECO:0000256" key="2">
    <source>
        <dbReference type="ARBA" id="ARBA00022448"/>
    </source>
</evidence>
<dbReference type="Gene3D" id="3.90.70.10">
    <property type="entry name" value="Cysteine proteinases"/>
    <property type="match status" value="1"/>
</dbReference>
<evidence type="ECO:0000259" key="15">
    <source>
        <dbReference type="PROSITE" id="PS50990"/>
    </source>
</evidence>
<evidence type="ECO:0000256" key="1">
    <source>
        <dbReference type="ARBA" id="ARBA00004651"/>
    </source>
</evidence>
<dbReference type="InterPro" id="IPR039421">
    <property type="entry name" value="Type_1_exporter"/>
</dbReference>
<keyword evidence="5" id="KW-0547">Nucleotide-binding</keyword>
<evidence type="ECO:0000256" key="9">
    <source>
        <dbReference type="ARBA" id="ARBA00023136"/>
    </source>
</evidence>
<dbReference type="GO" id="GO:0034040">
    <property type="term" value="F:ATPase-coupled lipid transmembrane transporter activity"/>
    <property type="evidence" value="ECO:0007669"/>
    <property type="project" value="TreeGrafter"/>
</dbReference>
<evidence type="ECO:0000256" key="5">
    <source>
        <dbReference type="ARBA" id="ARBA00022741"/>
    </source>
</evidence>
<dbReference type="GO" id="GO:0005886">
    <property type="term" value="C:plasma membrane"/>
    <property type="evidence" value="ECO:0007669"/>
    <property type="project" value="UniProtKB-SubCell"/>
</dbReference>
<reference evidence="16 17" key="1">
    <citation type="submission" date="2018-08" db="EMBL/GenBank/DDBJ databases">
        <title>Diversity &amp; Physiological Properties of Lignin-Decomposing Actinobacteria from Soil.</title>
        <authorList>
            <person name="Roh S.G."/>
            <person name="Kim S.B."/>
        </authorList>
    </citation>
    <scope>NUCLEOTIDE SEQUENCE [LARGE SCALE GENOMIC DNA]</scope>
    <source>
        <strain evidence="16 17">MMS17-GH009</strain>
    </source>
</reference>
<dbReference type="GO" id="GO:0140359">
    <property type="term" value="F:ABC-type transporter activity"/>
    <property type="evidence" value="ECO:0007669"/>
    <property type="project" value="InterPro"/>
</dbReference>
<feature type="compositionally biased region" description="Low complexity" evidence="11">
    <location>
        <begin position="1"/>
        <end position="13"/>
    </location>
</feature>
<evidence type="ECO:0000256" key="12">
    <source>
        <dbReference type="SAM" id="Phobius"/>
    </source>
</evidence>
<protein>
    <submittedName>
        <fullName evidence="16">Peptidase domain-containing ABC transporter</fullName>
    </submittedName>
</protein>
<sequence length="742" mass="80171">MSAATDPARPAAPARERSRRRAHRVPQRLQFTRTECAAACLAMVLSHYGRDSTVADCRPLLGAGRDGASAAVLVDAARQAGLTVRVDRGPAALEQPLRGPVIAYLRTHHFVVLERVDRRSVRLVDPAGGRRQISRQDFDGLYGGVTVALEPGESFEERHTPLRDRPMVRYLRRFLAAPGGRSLLALTALVTGLLQLLGLAVPLLTRTVVDSLLPQHRTDLPVLLALSAVGIALLTGLLTALRALALLALRRRGDLVLTRSFVEHLFRLPLRFFLERGRGDLLMRTSSVSSTRETLTQQLMTVALDGVLLVGYLVAVVLLQPLYLLAVAPLFLLQLLLVVHAHRRLRNLAQLELVAKAEEQSYLVEALEAILPLKANGVESRAVEHWQGLFTRYQGAMLRRGRATAGLSGAQRAMTSLGPLLMLGVGAWMVMTGRSTLGTMLAANSLVLSVLAPLETLSTTGQLYLTVNAQVERLFDVLDAPAETGGRLRLTTRKATSVDVRALTFRYQASGPPALSGIDLSVPAGGKLGIVGRTGSGKSTLALLLLGLLPPDEGTVRHDGVPIDRLDLADLRAHCGAVLQELSLFGGSIRDNLTLGRPDAEDAEVIRAARIAGLHEDVLALPMGYDTPVGESGSALSAGQRQRVALARALVHRPRLLLLDEATSHLDPQTERHVDGALAELAVTRIVVSHRLNAVRNADQILVLEHGRIVQRGRHDELIEQEGAYRLLFGAADTDVRPAASR</sequence>